<dbReference type="Pfam" id="PF00027">
    <property type="entry name" value="cNMP_binding"/>
    <property type="match status" value="1"/>
</dbReference>
<keyword evidence="3" id="KW-1185">Reference proteome</keyword>
<dbReference type="EMBL" id="QRDQ01000010">
    <property type="protein sequence ID" value="RED22726.1"/>
    <property type="molecule type" value="Genomic_DNA"/>
</dbReference>
<dbReference type="SUPFAM" id="SSF51206">
    <property type="entry name" value="cAMP-binding domain-like"/>
    <property type="match status" value="1"/>
</dbReference>
<dbReference type="Proteomes" id="UP000257004">
    <property type="component" value="Unassembled WGS sequence"/>
</dbReference>
<evidence type="ECO:0000313" key="2">
    <source>
        <dbReference type="EMBL" id="RED22726.1"/>
    </source>
</evidence>
<dbReference type="OrthoDB" id="1092431at2"/>
<name>A0A3D9FQZ8_9FLAO</name>
<gene>
    <name evidence="2" type="ORF">BD847_3356</name>
</gene>
<protein>
    <submittedName>
        <fullName evidence="2">CRP-like cAMP-binding protein</fullName>
    </submittedName>
</protein>
<comment type="caution">
    <text evidence="2">The sequence shown here is derived from an EMBL/GenBank/DDBJ whole genome shotgun (WGS) entry which is preliminary data.</text>
</comment>
<sequence length="185" mass="21925">MQEMLKQHINKIVQISHEEFAEIESYFYKEFYKKGKYLVEAGELANSEFYITEGLTASSFLNEFGKKSILHFAAEDEWISDTESFNTGVKTRISIKCLEDTEVYRISYQDKEKLCAVSKKMEYFFRKKSNDTCIMLQNRIMIFMYTNSKDRYDKFRALYPSIFLRVPKLFQASFLGITERTLSEI</sequence>
<accession>A0A3D9FQZ8</accession>
<dbReference type="Gene3D" id="2.60.120.10">
    <property type="entry name" value="Jelly Rolls"/>
    <property type="match status" value="1"/>
</dbReference>
<feature type="domain" description="Cyclic nucleotide-binding" evidence="1">
    <location>
        <begin position="11"/>
        <end position="54"/>
    </location>
</feature>
<reference evidence="2 3" key="1">
    <citation type="submission" date="2018-07" db="EMBL/GenBank/DDBJ databases">
        <title>Genomic Encyclopedia of Archaeal and Bacterial Type Strains, Phase II (KMG-II): from individual species to whole genera.</title>
        <authorList>
            <person name="Goeker M."/>
        </authorList>
    </citation>
    <scope>NUCLEOTIDE SEQUENCE [LARGE SCALE GENOMIC DNA]</scope>
    <source>
        <strain evidence="2 3">DSM 25795</strain>
    </source>
</reference>
<dbReference type="PROSITE" id="PS50042">
    <property type="entry name" value="CNMP_BINDING_3"/>
    <property type="match status" value="1"/>
</dbReference>
<organism evidence="2 3">
    <name type="scientific">Flavobacterium cutihirudinis</name>
    <dbReference type="NCBI Taxonomy" id="1265740"/>
    <lineage>
        <taxon>Bacteria</taxon>
        <taxon>Pseudomonadati</taxon>
        <taxon>Bacteroidota</taxon>
        <taxon>Flavobacteriia</taxon>
        <taxon>Flavobacteriales</taxon>
        <taxon>Flavobacteriaceae</taxon>
        <taxon>Flavobacterium</taxon>
    </lineage>
</organism>
<dbReference type="AlphaFoldDB" id="A0A3D9FQZ8"/>
<evidence type="ECO:0000259" key="1">
    <source>
        <dbReference type="PROSITE" id="PS50042"/>
    </source>
</evidence>
<dbReference type="InterPro" id="IPR014710">
    <property type="entry name" value="RmlC-like_jellyroll"/>
</dbReference>
<evidence type="ECO:0000313" key="3">
    <source>
        <dbReference type="Proteomes" id="UP000257004"/>
    </source>
</evidence>
<proteinExistence type="predicted"/>
<dbReference type="CDD" id="cd00038">
    <property type="entry name" value="CAP_ED"/>
    <property type="match status" value="1"/>
</dbReference>
<dbReference type="InterPro" id="IPR000595">
    <property type="entry name" value="cNMP-bd_dom"/>
</dbReference>
<dbReference type="InterPro" id="IPR018490">
    <property type="entry name" value="cNMP-bd_dom_sf"/>
</dbReference>